<feature type="compositionally biased region" description="Polar residues" evidence="1">
    <location>
        <begin position="29"/>
        <end position="39"/>
    </location>
</feature>
<keyword evidence="3" id="KW-1185">Reference proteome</keyword>
<name>A0A5B7DEG3_PORTR</name>
<dbReference type="Proteomes" id="UP000324222">
    <property type="component" value="Unassembled WGS sequence"/>
</dbReference>
<evidence type="ECO:0000313" key="3">
    <source>
        <dbReference type="Proteomes" id="UP000324222"/>
    </source>
</evidence>
<sequence length="117" mass="12862">MSGRVNDGRSGEEVNHENVPSTLGPVTPRDTTTMNNTGTFLHKGSYDRTARLVTACLLYTSPCNTTTTTTAMPRVLRARAWSLLRLPQGTHVSSPPLLSSPRVKGTSKTFFSRYVYD</sequence>
<dbReference type="EMBL" id="VSRR010000798">
    <property type="protein sequence ID" value="MPC19730.1"/>
    <property type="molecule type" value="Genomic_DNA"/>
</dbReference>
<feature type="compositionally biased region" description="Basic and acidic residues" evidence="1">
    <location>
        <begin position="1"/>
        <end position="16"/>
    </location>
</feature>
<comment type="caution">
    <text evidence="2">The sequence shown here is derived from an EMBL/GenBank/DDBJ whole genome shotgun (WGS) entry which is preliminary data.</text>
</comment>
<feature type="region of interest" description="Disordered" evidence="1">
    <location>
        <begin position="1"/>
        <end position="41"/>
    </location>
</feature>
<organism evidence="2 3">
    <name type="scientific">Portunus trituberculatus</name>
    <name type="common">Swimming crab</name>
    <name type="synonym">Neptunus trituberculatus</name>
    <dbReference type="NCBI Taxonomy" id="210409"/>
    <lineage>
        <taxon>Eukaryota</taxon>
        <taxon>Metazoa</taxon>
        <taxon>Ecdysozoa</taxon>
        <taxon>Arthropoda</taxon>
        <taxon>Crustacea</taxon>
        <taxon>Multicrustacea</taxon>
        <taxon>Malacostraca</taxon>
        <taxon>Eumalacostraca</taxon>
        <taxon>Eucarida</taxon>
        <taxon>Decapoda</taxon>
        <taxon>Pleocyemata</taxon>
        <taxon>Brachyura</taxon>
        <taxon>Eubrachyura</taxon>
        <taxon>Portunoidea</taxon>
        <taxon>Portunidae</taxon>
        <taxon>Portuninae</taxon>
        <taxon>Portunus</taxon>
    </lineage>
</organism>
<accession>A0A5B7DEG3</accession>
<dbReference type="AlphaFoldDB" id="A0A5B7DEG3"/>
<gene>
    <name evidence="2" type="ORF">E2C01_012655</name>
</gene>
<evidence type="ECO:0000256" key="1">
    <source>
        <dbReference type="SAM" id="MobiDB-lite"/>
    </source>
</evidence>
<evidence type="ECO:0000313" key="2">
    <source>
        <dbReference type="EMBL" id="MPC19730.1"/>
    </source>
</evidence>
<protein>
    <submittedName>
        <fullName evidence="2">Uncharacterized protein</fullName>
    </submittedName>
</protein>
<reference evidence="2 3" key="1">
    <citation type="submission" date="2019-05" db="EMBL/GenBank/DDBJ databases">
        <title>Another draft genome of Portunus trituberculatus and its Hox gene families provides insights of decapod evolution.</title>
        <authorList>
            <person name="Jeong J.-H."/>
            <person name="Song I."/>
            <person name="Kim S."/>
            <person name="Choi T."/>
            <person name="Kim D."/>
            <person name="Ryu S."/>
            <person name="Kim W."/>
        </authorList>
    </citation>
    <scope>NUCLEOTIDE SEQUENCE [LARGE SCALE GENOMIC DNA]</scope>
    <source>
        <tissue evidence="2">Muscle</tissue>
    </source>
</reference>
<proteinExistence type="predicted"/>